<name>A0AAD8C5H3_BIOPF</name>
<keyword evidence="1" id="KW-1133">Transmembrane helix</keyword>
<dbReference type="Gene3D" id="1.20.1070.10">
    <property type="entry name" value="Rhodopsin 7-helix transmembrane proteins"/>
    <property type="match status" value="1"/>
</dbReference>
<dbReference type="EMBL" id="JASAOG010000012">
    <property type="protein sequence ID" value="KAK0065889.1"/>
    <property type="molecule type" value="Genomic_DNA"/>
</dbReference>
<organism evidence="2 3">
    <name type="scientific">Biomphalaria pfeifferi</name>
    <name type="common">Bloodfluke planorb</name>
    <name type="synonym">Freshwater snail</name>
    <dbReference type="NCBI Taxonomy" id="112525"/>
    <lineage>
        <taxon>Eukaryota</taxon>
        <taxon>Metazoa</taxon>
        <taxon>Spiralia</taxon>
        <taxon>Lophotrochozoa</taxon>
        <taxon>Mollusca</taxon>
        <taxon>Gastropoda</taxon>
        <taxon>Heterobranchia</taxon>
        <taxon>Euthyneura</taxon>
        <taxon>Panpulmonata</taxon>
        <taxon>Hygrophila</taxon>
        <taxon>Lymnaeoidea</taxon>
        <taxon>Planorbidae</taxon>
        <taxon>Biomphalaria</taxon>
    </lineage>
</organism>
<keyword evidence="3" id="KW-1185">Reference proteome</keyword>
<evidence type="ECO:0000256" key="1">
    <source>
        <dbReference type="SAM" id="Phobius"/>
    </source>
</evidence>
<feature type="transmembrane region" description="Helical" evidence="1">
    <location>
        <begin position="293"/>
        <end position="312"/>
    </location>
</feature>
<feature type="transmembrane region" description="Helical" evidence="1">
    <location>
        <begin position="35"/>
        <end position="56"/>
    </location>
</feature>
<accession>A0AAD8C5H3</accession>
<proteinExistence type="predicted"/>
<keyword evidence="1" id="KW-0812">Transmembrane</keyword>
<evidence type="ECO:0000313" key="3">
    <source>
        <dbReference type="Proteomes" id="UP001233172"/>
    </source>
</evidence>
<sequence>MEDFIIAITLTLFCNSILIRTILEKPKFYQCPKDMMFISLAIGDIVQSHAPVVIILRNRFFYNSRPGTFGEMMFCKACILYLVHFLYGVGLFFIGLDMLLMRLNKVTRRRCPYAVMMSTLPWMMCATVVYPLVMARMDYENNMSRETVFIITTLSVFLPLALALSVSLVIFTLSVISQHSKSHGTSGEIYDPKSWDLKVDLVSGPNTDLKKQTGVFIDPSEYKNQASTNRDCLHNSSTQLWVCSDLLTTSVYQKDQISQWGFQSINYCNKTNIDCDQVVIIENNIRSGRMVPLLLSVVFALLVLPNHVFVLVETMEHSTTAFVVLIHCLRWIMFSRTFIHPCIVLCLSKLYGV</sequence>
<feature type="transmembrane region" description="Helical" evidence="1">
    <location>
        <begin position="113"/>
        <end position="133"/>
    </location>
</feature>
<dbReference type="Proteomes" id="UP001233172">
    <property type="component" value="Unassembled WGS sequence"/>
</dbReference>
<reference evidence="2" key="1">
    <citation type="journal article" date="2023" name="PLoS Negl. Trop. Dis.">
        <title>A genome sequence for Biomphalaria pfeifferi, the major vector snail for the human-infecting parasite Schistosoma mansoni.</title>
        <authorList>
            <person name="Bu L."/>
            <person name="Lu L."/>
            <person name="Laidemitt M.R."/>
            <person name="Zhang S.M."/>
            <person name="Mutuku M."/>
            <person name="Mkoji G."/>
            <person name="Steinauer M."/>
            <person name="Loker E.S."/>
        </authorList>
    </citation>
    <scope>NUCLEOTIDE SEQUENCE</scope>
    <source>
        <strain evidence="2">KasaAsao</strain>
    </source>
</reference>
<feature type="transmembrane region" description="Helical" evidence="1">
    <location>
        <begin position="79"/>
        <end position="101"/>
    </location>
</feature>
<feature type="transmembrane region" description="Helical" evidence="1">
    <location>
        <begin position="6"/>
        <end position="23"/>
    </location>
</feature>
<dbReference type="AlphaFoldDB" id="A0AAD8C5H3"/>
<feature type="transmembrane region" description="Helical" evidence="1">
    <location>
        <begin position="148"/>
        <end position="176"/>
    </location>
</feature>
<comment type="caution">
    <text evidence="2">The sequence shown here is derived from an EMBL/GenBank/DDBJ whole genome shotgun (WGS) entry which is preliminary data.</text>
</comment>
<gene>
    <name evidence="2" type="ORF">Bpfe_004686</name>
</gene>
<keyword evidence="1" id="KW-0472">Membrane</keyword>
<dbReference type="SUPFAM" id="SSF81321">
    <property type="entry name" value="Family A G protein-coupled receptor-like"/>
    <property type="match status" value="1"/>
</dbReference>
<protein>
    <recommendedName>
        <fullName evidence="4">G-protein coupled receptors family 1 profile domain-containing protein</fullName>
    </recommendedName>
</protein>
<evidence type="ECO:0008006" key="4">
    <source>
        <dbReference type="Google" id="ProtNLM"/>
    </source>
</evidence>
<reference evidence="2" key="2">
    <citation type="submission" date="2023-04" db="EMBL/GenBank/DDBJ databases">
        <authorList>
            <person name="Bu L."/>
            <person name="Lu L."/>
            <person name="Laidemitt M.R."/>
            <person name="Zhang S.M."/>
            <person name="Mutuku M."/>
            <person name="Mkoji G."/>
            <person name="Steinauer M."/>
            <person name="Loker E.S."/>
        </authorList>
    </citation>
    <scope>NUCLEOTIDE SEQUENCE</scope>
    <source>
        <strain evidence="2">KasaAsao</strain>
        <tissue evidence="2">Whole Snail</tissue>
    </source>
</reference>
<evidence type="ECO:0000313" key="2">
    <source>
        <dbReference type="EMBL" id="KAK0065889.1"/>
    </source>
</evidence>